<name>A0A9P1PV79_YEREN</name>
<dbReference type="AlphaFoldDB" id="A0A9P1PV79"/>
<protein>
    <submittedName>
        <fullName evidence="1">Uncharacterized protein</fullName>
    </submittedName>
</protein>
<accession>A0A9P1PV79</accession>
<dbReference type="RefSeq" id="WP_154235320.1">
    <property type="nucleotide sequence ID" value="NZ_CP124242.1"/>
</dbReference>
<evidence type="ECO:0000313" key="2">
    <source>
        <dbReference type="Proteomes" id="UP000041356"/>
    </source>
</evidence>
<dbReference type="EMBL" id="CPZF01000004">
    <property type="protein sequence ID" value="CNF62932.1"/>
    <property type="molecule type" value="Genomic_DNA"/>
</dbReference>
<comment type="caution">
    <text evidence="1">The sequence shown here is derived from an EMBL/GenBank/DDBJ whole genome shotgun (WGS) entry which is preliminary data.</text>
</comment>
<evidence type="ECO:0000313" key="1">
    <source>
        <dbReference type="EMBL" id="CNF62932.1"/>
    </source>
</evidence>
<gene>
    <name evidence="1" type="ORF">ERS137939_01957</name>
</gene>
<sequence>MKMNSEETLGCLTALFDLLTHCDENTSVESIQEASFLGLCLLNNLKPKEKKNTLN</sequence>
<reference evidence="1 2" key="1">
    <citation type="submission" date="2015-03" db="EMBL/GenBank/DDBJ databases">
        <authorList>
            <consortium name="Pathogen Informatics"/>
            <person name="Murphy D."/>
        </authorList>
    </citation>
    <scope>NUCLEOTIDE SEQUENCE [LARGE SCALE GENOMIC DNA]</scope>
    <source>
        <strain evidence="1 2">IP27818</strain>
    </source>
</reference>
<dbReference type="Proteomes" id="UP000041356">
    <property type="component" value="Unassembled WGS sequence"/>
</dbReference>
<proteinExistence type="predicted"/>
<organism evidence="1 2">
    <name type="scientific">Yersinia enterocolitica</name>
    <dbReference type="NCBI Taxonomy" id="630"/>
    <lineage>
        <taxon>Bacteria</taxon>
        <taxon>Pseudomonadati</taxon>
        <taxon>Pseudomonadota</taxon>
        <taxon>Gammaproteobacteria</taxon>
        <taxon>Enterobacterales</taxon>
        <taxon>Yersiniaceae</taxon>
        <taxon>Yersinia</taxon>
    </lineage>
</organism>